<organism evidence="1 2">
    <name type="scientific">Dreissena polymorpha</name>
    <name type="common">Zebra mussel</name>
    <name type="synonym">Mytilus polymorpha</name>
    <dbReference type="NCBI Taxonomy" id="45954"/>
    <lineage>
        <taxon>Eukaryota</taxon>
        <taxon>Metazoa</taxon>
        <taxon>Spiralia</taxon>
        <taxon>Lophotrochozoa</taxon>
        <taxon>Mollusca</taxon>
        <taxon>Bivalvia</taxon>
        <taxon>Autobranchia</taxon>
        <taxon>Heteroconchia</taxon>
        <taxon>Euheterodonta</taxon>
        <taxon>Imparidentia</taxon>
        <taxon>Neoheterodontei</taxon>
        <taxon>Myida</taxon>
        <taxon>Dreissenoidea</taxon>
        <taxon>Dreissenidae</taxon>
        <taxon>Dreissena</taxon>
    </lineage>
</organism>
<proteinExistence type="predicted"/>
<reference evidence="1" key="1">
    <citation type="journal article" date="2019" name="bioRxiv">
        <title>The Genome of the Zebra Mussel, Dreissena polymorpha: A Resource for Invasive Species Research.</title>
        <authorList>
            <person name="McCartney M.A."/>
            <person name="Auch B."/>
            <person name="Kono T."/>
            <person name="Mallez S."/>
            <person name="Zhang Y."/>
            <person name="Obille A."/>
            <person name="Becker A."/>
            <person name="Abrahante J.E."/>
            <person name="Garbe J."/>
            <person name="Badalamenti J.P."/>
            <person name="Herman A."/>
            <person name="Mangelson H."/>
            <person name="Liachko I."/>
            <person name="Sullivan S."/>
            <person name="Sone E.D."/>
            <person name="Koren S."/>
            <person name="Silverstein K.A.T."/>
            <person name="Beckman K.B."/>
            <person name="Gohl D.M."/>
        </authorList>
    </citation>
    <scope>NUCLEOTIDE SEQUENCE</scope>
    <source>
        <strain evidence="1">Duluth1</strain>
        <tissue evidence="1">Whole animal</tissue>
    </source>
</reference>
<dbReference type="Proteomes" id="UP000828390">
    <property type="component" value="Unassembled WGS sequence"/>
</dbReference>
<dbReference type="AlphaFoldDB" id="A0A9D4K1S1"/>
<protein>
    <submittedName>
        <fullName evidence="1">Uncharacterized protein</fullName>
    </submittedName>
</protein>
<comment type="caution">
    <text evidence="1">The sequence shown here is derived from an EMBL/GenBank/DDBJ whole genome shotgun (WGS) entry which is preliminary data.</text>
</comment>
<sequence>MLPRRCRLSPGLHLVIAGNIRGSARASPGYSLNRSWSGVDRDSAGLLIGLDRNGTGKSVTT</sequence>
<name>A0A9D4K1S1_DREPO</name>
<accession>A0A9D4K1S1</accession>
<evidence type="ECO:0000313" key="2">
    <source>
        <dbReference type="Proteomes" id="UP000828390"/>
    </source>
</evidence>
<gene>
    <name evidence="1" type="ORF">DPMN_130400</name>
</gene>
<evidence type="ECO:0000313" key="1">
    <source>
        <dbReference type="EMBL" id="KAH3828438.1"/>
    </source>
</evidence>
<keyword evidence="2" id="KW-1185">Reference proteome</keyword>
<dbReference type="EMBL" id="JAIWYP010000005">
    <property type="protein sequence ID" value="KAH3828438.1"/>
    <property type="molecule type" value="Genomic_DNA"/>
</dbReference>
<reference evidence="1" key="2">
    <citation type="submission" date="2020-11" db="EMBL/GenBank/DDBJ databases">
        <authorList>
            <person name="McCartney M.A."/>
            <person name="Auch B."/>
            <person name="Kono T."/>
            <person name="Mallez S."/>
            <person name="Becker A."/>
            <person name="Gohl D.M."/>
            <person name="Silverstein K.A.T."/>
            <person name="Koren S."/>
            <person name="Bechman K.B."/>
            <person name="Herman A."/>
            <person name="Abrahante J.E."/>
            <person name="Garbe J."/>
        </authorList>
    </citation>
    <scope>NUCLEOTIDE SEQUENCE</scope>
    <source>
        <strain evidence="1">Duluth1</strain>
        <tissue evidence="1">Whole animal</tissue>
    </source>
</reference>